<gene>
    <name evidence="1" type="ORF">PCOR1329_LOCUS11252</name>
</gene>
<evidence type="ECO:0000313" key="1">
    <source>
        <dbReference type="EMBL" id="CAK0804455.1"/>
    </source>
</evidence>
<sequence length="267" mass="29849">MENMPSMDSASTHSCSFLRCASVLVYNSHVRKDTGLPAGARRKFLIPRGHWGPTEALAHLRTLQGRRRGPPAFTTSKISSRMCLLFRCPRFWGPEVGRPLPTVAPRGLSRSVARAAQGRAPMRCPGWPNCGCDGQGHLVGPLGKFMENSPIKAYRRCPKWVGPYVKKGIESDDLFKISDAAKDSFLLEVPATWRSLTKIRLREYADVRATATGEMLRPFEKFEVEDVIRRDGQHFLKLSGRTGWAFDRGIAGAWLGRPICERLDTPL</sequence>
<evidence type="ECO:0000313" key="2">
    <source>
        <dbReference type="Proteomes" id="UP001189429"/>
    </source>
</evidence>
<comment type="caution">
    <text evidence="1">The sequence shown here is derived from an EMBL/GenBank/DDBJ whole genome shotgun (WGS) entry which is preliminary data.</text>
</comment>
<proteinExistence type="predicted"/>
<reference evidence="1" key="1">
    <citation type="submission" date="2023-10" db="EMBL/GenBank/DDBJ databases">
        <authorList>
            <person name="Chen Y."/>
            <person name="Shah S."/>
            <person name="Dougan E. K."/>
            <person name="Thang M."/>
            <person name="Chan C."/>
        </authorList>
    </citation>
    <scope>NUCLEOTIDE SEQUENCE [LARGE SCALE GENOMIC DNA]</scope>
</reference>
<accession>A0ABN9QET2</accession>
<keyword evidence="2" id="KW-1185">Reference proteome</keyword>
<protein>
    <submittedName>
        <fullName evidence="1">Uncharacterized protein</fullName>
    </submittedName>
</protein>
<dbReference type="EMBL" id="CAUYUJ010003236">
    <property type="protein sequence ID" value="CAK0804455.1"/>
    <property type="molecule type" value="Genomic_DNA"/>
</dbReference>
<name>A0ABN9QET2_9DINO</name>
<dbReference type="Proteomes" id="UP001189429">
    <property type="component" value="Unassembled WGS sequence"/>
</dbReference>
<organism evidence="1 2">
    <name type="scientific">Prorocentrum cordatum</name>
    <dbReference type="NCBI Taxonomy" id="2364126"/>
    <lineage>
        <taxon>Eukaryota</taxon>
        <taxon>Sar</taxon>
        <taxon>Alveolata</taxon>
        <taxon>Dinophyceae</taxon>
        <taxon>Prorocentrales</taxon>
        <taxon>Prorocentraceae</taxon>
        <taxon>Prorocentrum</taxon>
    </lineage>
</organism>